<keyword evidence="2" id="KW-1185">Reference proteome</keyword>
<dbReference type="InParanoid" id="E8N0N5"/>
<gene>
    <name evidence="1" type="ordered locus">ANT_03960</name>
</gene>
<sequence length="283" mass="32330">MFSPVFMLPRRGFYLILAVILLLLLTGCPPKFPCDEKIKDPEPYQQMVLQHPLIQALSETLTIEEVRIGACFVKGKANAAVMFRTPSDFSSLGMLYRGSFDFIFTKDGTLSIPEDGFWEIRDWEISSWDGKSIDLIVGAIRKKIDELESNPRVHEVLTRTQADPLNAANHLNTGQIFRKNARLTYAFRAHQVREYLLPSDIEWETFPEIHQAHEIIQTRLLTGELSNCTIGTGELHNYTGAQIDELGGWYMTVALQCNEKWKDAFLHLLSDGSFERLSIQTEY</sequence>
<dbReference type="STRING" id="926569.ANT_03960"/>
<reference evidence="1 2" key="1">
    <citation type="submission" date="2010-12" db="EMBL/GenBank/DDBJ databases">
        <title>Whole genome sequence of Anaerolinea thermophila UNI-1.</title>
        <authorList>
            <person name="Narita-Yamada S."/>
            <person name="Kishi E."/>
            <person name="Watanabe Y."/>
            <person name="Takasaki K."/>
            <person name="Ankai A."/>
            <person name="Oguchi A."/>
            <person name="Fukui S."/>
            <person name="Takahashi M."/>
            <person name="Yashiro I."/>
            <person name="Hosoyama A."/>
            <person name="Sekiguchi Y."/>
            <person name="Hanada S."/>
            <person name="Fujita N."/>
        </authorList>
    </citation>
    <scope>NUCLEOTIDE SEQUENCE [LARGE SCALE GENOMIC DNA]</scope>
    <source>
        <strain evidence="2">DSM 14523 / JCM 11388 / NBRC 100420 / UNI-1</strain>
    </source>
</reference>
<dbReference type="RefSeq" id="WP_013558826.1">
    <property type="nucleotide sequence ID" value="NC_014960.1"/>
</dbReference>
<proteinExistence type="predicted"/>
<evidence type="ECO:0000313" key="2">
    <source>
        <dbReference type="Proteomes" id="UP000008922"/>
    </source>
</evidence>
<dbReference type="AlphaFoldDB" id="E8N0N5"/>
<accession>E8N0N5</accession>
<dbReference type="EMBL" id="AP012029">
    <property type="protein sequence ID" value="BAJ62430.1"/>
    <property type="molecule type" value="Genomic_DNA"/>
</dbReference>
<name>E8N0N5_ANATU</name>
<protein>
    <submittedName>
        <fullName evidence="1">Uncharacterized protein</fullName>
    </submittedName>
</protein>
<dbReference type="HOGENOM" id="CLU_982260_0_0_0"/>
<dbReference type="KEGG" id="atm:ANT_03960"/>
<evidence type="ECO:0000313" key="1">
    <source>
        <dbReference type="EMBL" id="BAJ62430.1"/>
    </source>
</evidence>
<organism evidence="1 2">
    <name type="scientific">Anaerolinea thermophila (strain DSM 14523 / JCM 11388 / NBRC 100420 / UNI-1)</name>
    <dbReference type="NCBI Taxonomy" id="926569"/>
    <lineage>
        <taxon>Bacteria</taxon>
        <taxon>Bacillati</taxon>
        <taxon>Chloroflexota</taxon>
        <taxon>Anaerolineae</taxon>
        <taxon>Anaerolineales</taxon>
        <taxon>Anaerolineaceae</taxon>
        <taxon>Anaerolinea</taxon>
    </lineage>
</organism>
<dbReference type="Proteomes" id="UP000008922">
    <property type="component" value="Chromosome"/>
</dbReference>